<proteinExistence type="predicted"/>
<evidence type="ECO:0000259" key="4">
    <source>
        <dbReference type="PROSITE" id="PS50949"/>
    </source>
</evidence>
<dbReference type="InterPro" id="IPR008920">
    <property type="entry name" value="TF_FadR/GntR_C"/>
</dbReference>
<dbReference type="KEGG" id="hat:RC74_11340"/>
<dbReference type="InterPro" id="IPR036390">
    <property type="entry name" value="WH_DNA-bd_sf"/>
</dbReference>
<dbReference type="Gene3D" id="1.20.120.530">
    <property type="entry name" value="GntR ligand-binding domain-like"/>
    <property type="match status" value="1"/>
</dbReference>
<reference evidence="5 6" key="1">
    <citation type="submission" date="2016-02" db="EMBL/GenBank/DDBJ databases">
        <title>Complete genome sequence of Halocynthiibacter arcticus PAMC 20958t from arctic marine sediment.</title>
        <authorList>
            <person name="Lee Y.M."/>
            <person name="Baek K."/>
            <person name="Lee H.K."/>
            <person name="Shin S.C."/>
        </authorList>
    </citation>
    <scope>NUCLEOTIDE SEQUENCE [LARGE SCALE GENOMIC DNA]</scope>
    <source>
        <strain evidence="5">PAMC 20958</strain>
    </source>
</reference>
<evidence type="ECO:0000313" key="5">
    <source>
        <dbReference type="EMBL" id="AML51779.1"/>
    </source>
</evidence>
<dbReference type="CDD" id="cd07377">
    <property type="entry name" value="WHTH_GntR"/>
    <property type="match status" value="1"/>
</dbReference>
<dbReference type="Pfam" id="PF07729">
    <property type="entry name" value="FCD"/>
    <property type="match status" value="1"/>
</dbReference>
<dbReference type="EMBL" id="CP014327">
    <property type="protein sequence ID" value="AML51779.1"/>
    <property type="molecule type" value="Genomic_DNA"/>
</dbReference>
<sequence length="236" mass="26241">MQVNPSPVSAKRPRLSVDVANRLRKMIDDRQWIAGQQLPTELKLIDMFGVSRTVIREAISALGAEGLVESQHGRGVFVAEHLPTRPFRFGDNSISEIDHIRQSMELRLGIETEAAALAATRRTDDELATIKQALDIINQLNAESVGGAEEDFNFHVKIAEATHNSYLVDFMHFLGTQIIPRVVLRLEFGTERDAFFEELIAHHVAIYDAIAAKDPVAASKAMRVHLSRGLVVNRAV</sequence>
<accession>A0A126V272</accession>
<dbReference type="InterPro" id="IPR036388">
    <property type="entry name" value="WH-like_DNA-bd_sf"/>
</dbReference>
<dbReference type="Pfam" id="PF00392">
    <property type="entry name" value="GntR"/>
    <property type="match status" value="1"/>
</dbReference>
<keyword evidence="3" id="KW-0804">Transcription</keyword>
<keyword evidence="6" id="KW-1185">Reference proteome</keyword>
<dbReference type="Gene3D" id="1.10.10.10">
    <property type="entry name" value="Winged helix-like DNA-binding domain superfamily/Winged helix DNA-binding domain"/>
    <property type="match status" value="1"/>
</dbReference>
<dbReference type="SMART" id="SM00895">
    <property type="entry name" value="FCD"/>
    <property type="match status" value="1"/>
</dbReference>
<dbReference type="PANTHER" id="PTHR43537">
    <property type="entry name" value="TRANSCRIPTIONAL REGULATOR, GNTR FAMILY"/>
    <property type="match status" value="1"/>
</dbReference>
<evidence type="ECO:0000313" key="6">
    <source>
        <dbReference type="Proteomes" id="UP000070371"/>
    </source>
</evidence>
<dbReference type="STRING" id="1579316.RC74_11340"/>
<organism evidence="5 6">
    <name type="scientific">Falsihalocynthiibacter arcticus</name>
    <dbReference type="NCBI Taxonomy" id="1579316"/>
    <lineage>
        <taxon>Bacteria</taxon>
        <taxon>Pseudomonadati</taxon>
        <taxon>Pseudomonadota</taxon>
        <taxon>Alphaproteobacteria</taxon>
        <taxon>Rhodobacterales</taxon>
        <taxon>Roseobacteraceae</taxon>
        <taxon>Falsihalocynthiibacter</taxon>
    </lineage>
</organism>
<dbReference type="SUPFAM" id="SSF48008">
    <property type="entry name" value="GntR ligand-binding domain-like"/>
    <property type="match status" value="1"/>
</dbReference>
<dbReference type="GO" id="GO:0003677">
    <property type="term" value="F:DNA binding"/>
    <property type="evidence" value="ECO:0007669"/>
    <property type="project" value="UniProtKB-KW"/>
</dbReference>
<evidence type="ECO:0000256" key="1">
    <source>
        <dbReference type="ARBA" id="ARBA00023015"/>
    </source>
</evidence>
<dbReference type="GO" id="GO:0003700">
    <property type="term" value="F:DNA-binding transcription factor activity"/>
    <property type="evidence" value="ECO:0007669"/>
    <property type="project" value="InterPro"/>
</dbReference>
<evidence type="ECO:0000256" key="2">
    <source>
        <dbReference type="ARBA" id="ARBA00023125"/>
    </source>
</evidence>
<dbReference type="PROSITE" id="PS50949">
    <property type="entry name" value="HTH_GNTR"/>
    <property type="match status" value="1"/>
</dbReference>
<dbReference type="SMART" id="SM00345">
    <property type="entry name" value="HTH_GNTR"/>
    <property type="match status" value="1"/>
</dbReference>
<evidence type="ECO:0000256" key="3">
    <source>
        <dbReference type="ARBA" id="ARBA00023163"/>
    </source>
</evidence>
<dbReference type="AlphaFoldDB" id="A0A126V272"/>
<dbReference type="SUPFAM" id="SSF46785">
    <property type="entry name" value="Winged helix' DNA-binding domain"/>
    <property type="match status" value="1"/>
</dbReference>
<dbReference type="Proteomes" id="UP000070371">
    <property type="component" value="Chromosome"/>
</dbReference>
<keyword evidence="2" id="KW-0238">DNA-binding</keyword>
<dbReference type="PANTHER" id="PTHR43537:SF5">
    <property type="entry name" value="UXU OPERON TRANSCRIPTIONAL REGULATOR"/>
    <property type="match status" value="1"/>
</dbReference>
<dbReference type="InterPro" id="IPR000524">
    <property type="entry name" value="Tscrpt_reg_HTH_GntR"/>
</dbReference>
<dbReference type="RefSeq" id="WP_039002171.1">
    <property type="nucleotide sequence ID" value="NZ_CP014327.1"/>
</dbReference>
<name>A0A126V272_9RHOB</name>
<protein>
    <recommendedName>
        <fullName evidence="4">HTH gntR-type domain-containing protein</fullName>
    </recommendedName>
</protein>
<keyword evidence="1" id="KW-0805">Transcription regulation</keyword>
<feature type="domain" description="HTH gntR-type" evidence="4">
    <location>
        <begin position="13"/>
        <end position="81"/>
    </location>
</feature>
<dbReference type="OrthoDB" id="9028214at2"/>
<gene>
    <name evidence="5" type="ORF">RC74_11340</name>
</gene>
<dbReference type="InterPro" id="IPR011711">
    <property type="entry name" value="GntR_C"/>
</dbReference>
<dbReference type="PRINTS" id="PR00035">
    <property type="entry name" value="HTHGNTR"/>
</dbReference>